<dbReference type="AlphaFoldDB" id="A0A1Z4LRI4"/>
<sequence>MPNSPENTVRVTARIPESIQETLQKAAELSGATLNQFMVQAALKEAKKIIEDEGLIVLSEIDADKVFNLIENPPVPNSNLKAAMKKHGEFFSENS</sequence>
<dbReference type="InterPro" id="IPR010985">
    <property type="entry name" value="Ribbon_hlx_hlx"/>
</dbReference>
<dbReference type="Proteomes" id="UP000218418">
    <property type="component" value="Chromosome"/>
</dbReference>
<accession>A0A1Z4LRI4</accession>
<dbReference type="InterPro" id="IPR013321">
    <property type="entry name" value="Arc_rbn_hlx_hlx"/>
</dbReference>
<dbReference type="Pfam" id="PF08681">
    <property type="entry name" value="TacA1"/>
    <property type="match status" value="1"/>
</dbReference>
<dbReference type="OrthoDB" id="5297731at2"/>
<dbReference type="SUPFAM" id="SSF47598">
    <property type="entry name" value="Ribbon-helix-helix"/>
    <property type="match status" value="1"/>
</dbReference>
<evidence type="ECO:0000256" key="1">
    <source>
        <dbReference type="ARBA" id="ARBA00022649"/>
    </source>
</evidence>
<organism evidence="3 4">
    <name type="scientific">Calothrix parasitica NIES-267</name>
    <dbReference type="NCBI Taxonomy" id="1973488"/>
    <lineage>
        <taxon>Bacteria</taxon>
        <taxon>Bacillati</taxon>
        <taxon>Cyanobacteriota</taxon>
        <taxon>Cyanophyceae</taxon>
        <taxon>Nostocales</taxon>
        <taxon>Calotrichaceae</taxon>
        <taxon>Calothrix</taxon>
    </lineage>
</organism>
<dbReference type="PANTHER" id="PTHR35401:SF2">
    <property type="entry name" value="ABC-TYPE TRANSPORT SYSTEM"/>
    <property type="match status" value="1"/>
</dbReference>
<keyword evidence="4" id="KW-1185">Reference proteome</keyword>
<comment type="similarity">
    <text evidence="2">Belongs to the TacA antitoxin family.</text>
</comment>
<dbReference type="EMBL" id="AP018227">
    <property type="protein sequence ID" value="BAY83827.1"/>
    <property type="molecule type" value="Genomic_DNA"/>
</dbReference>
<dbReference type="PANTHER" id="PTHR35401">
    <property type="entry name" value="COPG FAMILY HELIX-TURN-HELIX PROTEIN-RELATED-RELATED"/>
    <property type="match status" value="1"/>
</dbReference>
<gene>
    <name evidence="3" type="ORF">NIES267_33210</name>
</gene>
<name>A0A1Z4LRI4_9CYAN</name>
<keyword evidence="1" id="KW-1277">Toxin-antitoxin system</keyword>
<dbReference type="InterPro" id="IPR014795">
    <property type="entry name" value="TacA_1-like"/>
</dbReference>
<dbReference type="Gene3D" id="1.20.890.30">
    <property type="entry name" value="VCA0319-like"/>
    <property type="match status" value="1"/>
</dbReference>
<evidence type="ECO:0000256" key="2">
    <source>
        <dbReference type="ARBA" id="ARBA00049988"/>
    </source>
</evidence>
<dbReference type="GO" id="GO:0006355">
    <property type="term" value="P:regulation of DNA-templated transcription"/>
    <property type="evidence" value="ECO:0007669"/>
    <property type="project" value="InterPro"/>
</dbReference>
<dbReference type="NCBIfam" id="NF041551">
    <property type="entry name" value="YlcI_YnfO_N"/>
    <property type="match status" value="1"/>
</dbReference>
<protein>
    <recommendedName>
        <fullName evidence="5">DUF1778 domain-containing protein</fullName>
    </recommendedName>
</protein>
<reference evidence="3 4" key="1">
    <citation type="submission" date="2017-06" db="EMBL/GenBank/DDBJ databases">
        <title>Genome sequencing of cyanobaciteial culture collection at National Institute for Environmental Studies (NIES).</title>
        <authorList>
            <person name="Hirose Y."/>
            <person name="Shimura Y."/>
            <person name="Fujisawa T."/>
            <person name="Nakamura Y."/>
            <person name="Kawachi M."/>
        </authorList>
    </citation>
    <scope>NUCLEOTIDE SEQUENCE [LARGE SCALE GENOMIC DNA]</scope>
    <source>
        <strain evidence="3 4">NIES-267</strain>
    </source>
</reference>
<evidence type="ECO:0000313" key="3">
    <source>
        <dbReference type="EMBL" id="BAY83827.1"/>
    </source>
</evidence>
<proteinExistence type="inferred from homology"/>
<evidence type="ECO:0008006" key="5">
    <source>
        <dbReference type="Google" id="ProtNLM"/>
    </source>
</evidence>
<dbReference type="Gene3D" id="1.10.1220.10">
    <property type="entry name" value="Met repressor-like"/>
    <property type="match status" value="1"/>
</dbReference>
<evidence type="ECO:0000313" key="4">
    <source>
        <dbReference type="Proteomes" id="UP000218418"/>
    </source>
</evidence>